<feature type="transmembrane region" description="Helical" evidence="3">
    <location>
        <begin position="1047"/>
        <end position="1072"/>
    </location>
</feature>
<dbReference type="PROSITE" id="PS00012">
    <property type="entry name" value="PHOSPHOPANTETHEINE"/>
    <property type="match status" value="1"/>
</dbReference>
<feature type="transmembrane region" description="Helical" evidence="3">
    <location>
        <begin position="763"/>
        <end position="783"/>
    </location>
</feature>
<dbReference type="Gene3D" id="1.10.1200.10">
    <property type="entry name" value="ACP-like"/>
    <property type="match status" value="1"/>
</dbReference>
<gene>
    <name evidence="6" type="ORF">OVA965_LOCUS12101</name>
    <name evidence="7" type="ORF">TMI583_LOCUS12105</name>
</gene>
<evidence type="ECO:0000313" key="6">
    <source>
        <dbReference type="EMBL" id="CAF0949974.1"/>
    </source>
</evidence>
<evidence type="ECO:0000256" key="1">
    <source>
        <dbReference type="ARBA" id="ARBA00022450"/>
    </source>
</evidence>
<dbReference type="NCBIfam" id="TIGR02353">
    <property type="entry name" value="NRPS_term_dom"/>
    <property type="match status" value="1"/>
</dbReference>
<dbReference type="Gene3D" id="3.30.300.30">
    <property type="match status" value="1"/>
</dbReference>
<dbReference type="Proteomes" id="UP000682733">
    <property type="component" value="Unassembled WGS sequence"/>
</dbReference>
<dbReference type="Gene3D" id="3.40.50.12780">
    <property type="entry name" value="N-terminal domain of ligase-like"/>
    <property type="match status" value="2"/>
</dbReference>
<dbReference type="InterPro" id="IPR006162">
    <property type="entry name" value="Ppantetheine_attach_site"/>
</dbReference>
<evidence type="ECO:0000259" key="5">
    <source>
        <dbReference type="Pfam" id="PF00550"/>
    </source>
</evidence>
<dbReference type="InterPro" id="IPR036736">
    <property type="entry name" value="ACP-like_sf"/>
</dbReference>
<evidence type="ECO:0000313" key="8">
    <source>
        <dbReference type="Proteomes" id="UP000682733"/>
    </source>
</evidence>
<dbReference type="GO" id="GO:0005737">
    <property type="term" value="C:cytoplasm"/>
    <property type="evidence" value="ECO:0007669"/>
    <property type="project" value="TreeGrafter"/>
</dbReference>
<keyword evidence="1" id="KW-0596">Phosphopantetheine</keyword>
<dbReference type="InterPro" id="IPR042099">
    <property type="entry name" value="ANL_N_sf"/>
</dbReference>
<evidence type="ECO:0000256" key="3">
    <source>
        <dbReference type="SAM" id="Phobius"/>
    </source>
</evidence>
<feature type="transmembrane region" description="Helical" evidence="3">
    <location>
        <begin position="567"/>
        <end position="590"/>
    </location>
</feature>
<accession>A0A8S2IG04</accession>
<dbReference type="InterPro" id="IPR000873">
    <property type="entry name" value="AMP-dep_synth/lig_dom"/>
</dbReference>
<dbReference type="EMBL" id="CAJNOK010004792">
    <property type="protein sequence ID" value="CAF0949974.1"/>
    <property type="molecule type" value="Genomic_DNA"/>
</dbReference>
<keyword evidence="3" id="KW-1133">Transmembrane helix</keyword>
<evidence type="ECO:0000259" key="4">
    <source>
        <dbReference type="Pfam" id="PF00501"/>
    </source>
</evidence>
<feature type="transmembrane region" description="Helical" evidence="3">
    <location>
        <begin position="803"/>
        <end position="823"/>
    </location>
</feature>
<keyword evidence="3" id="KW-0472">Membrane</keyword>
<dbReference type="PROSITE" id="PS00455">
    <property type="entry name" value="AMP_BINDING"/>
    <property type="match status" value="1"/>
</dbReference>
<dbReference type="InterPro" id="IPR011004">
    <property type="entry name" value="Trimer_LpxA-like_sf"/>
</dbReference>
<dbReference type="Pfam" id="PF00550">
    <property type="entry name" value="PP-binding"/>
    <property type="match status" value="1"/>
</dbReference>
<dbReference type="InterPro" id="IPR045851">
    <property type="entry name" value="AMP-bd_C_sf"/>
</dbReference>
<dbReference type="PANTHER" id="PTHR45527:SF1">
    <property type="entry name" value="FATTY ACID SYNTHASE"/>
    <property type="match status" value="1"/>
</dbReference>
<name>A0A8S2IG04_9BILA</name>
<feature type="domain" description="AMP-dependent synthetase/ligase" evidence="4">
    <location>
        <begin position="25"/>
        <end position="220"/>
    </location>
</feature>
<feature type="transmembrane region" description="Helical" evidence="3">
    <location>
        <begin position="1280"/>
        <end position="1298"/>
    </location>
</feature>
<organism evidence="7 8">
    <name type="scientific">Didymodactylos carnosus</name>
    <dbReference type="NCBI Taxonomy" id="1234261"/>
    <lineage>
        <taxon>Eukaryota</taxon>
        <taxon>Metazoa</taxon>
        <taxon>Spiralia</taxon>
        <taxon>Gnathifera</taxon>
        <taxon>Rotifera</taxon>
        <taxon>Eurotatoria</taxon>
        <taxon>Bdelloidea</taxon>
        <taxon>Philodinida</taxon>
        <taxon>Philodinidae</taxon>
        <taxon>Didymodactylos</taxon>
    </lineage>
</organism>
<reference evidence="7" key="1">
    <citation type="submission" date="2021-02" db="EMBL/GenBank/DDBJ databases">
        <authorList>
            <person name="Nowell W R."/>
        </authorList>
    </citation>
    <scope>NUCLEOTIDE SEQUENCE</scope>
</reference>
<dbReference type="Proteomes" id="UP000677228">
    <property type="component" value="Unassembled WGS sequence"/>
</dbReference>
<keyword evidence="3" id="KW-0812">Transmembrane</keyword>
<dbReference type="GO" id="GO:0043041">
    <property type="term" value="P:amino acid activation for nonribosomal peptide biosynthetic process"/>
    <property type="evidence" value="ECO:0007669"/>
    <property type="project" value="TreeGrafter"/>
</dbReference>
<dbReference type="Pfam" id="PF00501">
    <property type="entry name" value="AMP-binding"/>
    <property type="match status" value="2"/>
</dbReference>
<dbReference type="PANTHER" id="PTHR45527">
    <property type="entry name" value="NONRIBOSOMAL PEPTIDE SYNTHETASE"/>
    <property type="match status" value="1"/>
</dbReference>
<dbReference type="SUPFAM" id="SSF56801">
    <property type="entry name" value="Acetyl-CoA synthetase-like"/>
    <property type="match status" value="1"/>
</dbReference>
<dbReference type="InterPro" id="IPR012728">
    <property type="entry name" value="Pls/PosA_C"/>
</dbReference>
<feature type="transmembrane region" description="Helical" evidence="3">
    <location>
        <begin position="860"/>
        <end position="878"/>
    </location>
</feature>
<dbReference type="InterPro" id="IPR020845">
    <property type="entry name" value="AMP-binding_CS"/>
</dbReference>
<dbReference type="GO" id="GO:0044550">
    <property type="term" value="P:secondary metabolite biosynthetic process"/>
    <property type="evidence" value="ECO:0007669"/>
    <property type="project" value="TreeGrafter"/>
</dbReference>
<proteinExistence type="predicted"/>
<dbReference type="InterPro" id="IPR009081">
    <property type="entry name" value="PP-bd_ACP"/>
</dbReference>
<keyword evidence="2" id="KW-0597">Phosphoprotein</keyword>
<evidence type="ECO:0000313" key="7">
    <source>
        <dbReference type="EMBL" id="CAF3724268.1"/>
    </source>
</evidence>
<comment type="caution">
    <text evidence="7">The sequence shown here is derived from an EMBL/GenBank/DDBJ whole genome shotgun (WGS) entry which is preliminary data.</text>
</comment>
<dbReference type="Gene3D" id="2.160.10.10">
    <property type="entry name" value="Hexapeptide repeat proteins"/>
    <property type="match status" value="3"/>
</dbReference>
<feature type="domain" description="AMP-dependent synthetase/ligase" evidence="4">
    <location>
        <begin position="223"/>
        <end position="276"/>
    </location>
</feature>
<dbReference type="SUPFAM" id="SSF51161">
    <property type="entry name" value="Trimeric LpxA-like enzymes"/>
    <property type="match status" value="3"/>
</dbReference>
<dbReference type="GO" id="GO:0031177">
    <property type="term" value="F:phosphopantetheine binding"/>
    <property type="evidence" value="ECO:0007669"/>
    <property type="project" value="TreeGrafter"/>
</dbReference>
<dbReference type="SUPFAM" id="SSF47336">
    <property type="entry name" value="ACP-like"/>
    <property type="match status" value="1"/>
</dbReference>
<evidence type="ECO:0000256" key="2">
    <source>
        <dbReference type="ARBA" id="ARBA00022553"/>
    </source>
</evidence>
<evidence type="ECO:0008006" key="9">
    <source>
        <dbReference type="Google" id="ProtNLM"/>
    </source>
</evidence>
<feature type="transmembrane region" description="Helical" evidence="3">
    <location>
        <begin position="528"/>
        <end position="555"/>
    </location>
</feature>
<sequence length="1312" mass="145191">MTTLSGPERPDLLKGEFLHDIFLLTATRCPNKVALRWQDEEITYRQLHQQAWQMAIALRETRQIGPGSIVGIWLSRSPQLHATIIAVLMTGASYAPFDADTPQERVSGVLSDVEAVLLLVDSRTRINHPLALNIQTLSGYKAIAADGDLSVDIGANSAAYIICTSGSTGKPKAIAISHRNICHFLRADNEIMQIRHEDIVYQGSSAAFDTFLEETFLAYLTTVAATALLLHPGKPISIGVPLPNYVCCLLDETTGQPTTSNTGELCVRGPGVALGYVRQNSLTREKFTQYGYRTGDRVTFDKGQIFFHERIDSQVKLRGFRIELDEIEQELLRLGDDVQSAAVAVLNQQLVAFIVGQLTESRMRETLGQRLPRYMVPDRLIKLDGAMPRLVSEKIDRKVLATLFSRDDAEKMKASQTRIDMDGRTPIPKSVGHNPLDIVLGAFQKSFSHIQPNENDDFFLDLGGHSLTAALTITKLRESFPDIALQDLYECKTAAKLAELVMIKYNNNVETIPVSATIRIKPTWTTSLLCSTIQALVLVVLAGVAALELLLPYIVFGLVLDLGGIGYAFLVAYGTFVVVPPFQCLLAIIIKWTVIGRYEEGDFPLWGAMYLRWWTVEQFKNLAASQLLSHTPLMASYYRLLGANIGRNVHLGQINCSATDLLEIGDETTISSDVNIQTAFVDDYTLKFRRIYIQRDVYIGGCSVLAGQTTMEDHSELGDMSFLPSGTCVSSGEAWRGSPATYSHRVSLIHSTSHSSSSKSTSMCVSMIFGAIVLFFLPFMHFVSIAPGLALFEYVDIPSVSPWVQVAVFSPVVGILYTCLIMLEIIIVRFLLVGNMTVGVYSTKSIIYIRKWTLDRLMDIALNVMHTFYATLCITPFLRALGMKIGHRCEVATAFGMVHSLVEIGDESFIGDLVSLGAPHIFRGQMHLRKTIIGKRVFIGNSAVIMDGTQIPNKCLIGCMSLVADGLKEGQSCFGSPARILPCRAKAPGGISEELTYRPRAGLIFGRLCVDTVRIILPRILIAFETGIAVHIFKLCNKAIDFGLSSLTVPILYIVIFALPSLLVCIGLKWLLMGTYKIEQYPMWTWFVWTSEFVTAIYEQLAAPLVLEFLRGTFFLAPALRCFGVKIGRGCFIDTTDITEFDLVRIGDYAVLNTKVGLQTHLFEDRVMKVAEVCVEDETTLGCASIMLPSTRLGRGAKLGPLSLMIKGEGIPTETSWQGIPIQADGHRWGRIEAEDLESPGARPPQTEKHLTVGVGKKKQVQRKIYFAMAGPFLRKWGRCLGKFLGICLAVALIRYMTLVDYKHFSLSRVIL</sequence>
<feature type="domain" description="Carrier" evidence="5">
    <location>
        <begin position="453"/>
        <end position="501"/>
    </location>
</feature>
<protein>
    <recommendedName>
        <fullName evidence="9">Carrier domain-containing protein</fullName>
    </recommendedName>
</protein>
<dbReference type="EMBL" id="CAJOBA010004797">
    <property type="protein sequence ID" value="CAF3724268.1"/>
    <property type="molecule type" value="Genomic_DNA"/>
</dbReference>